<sequence>MISCLRNPTSRVKDEGGLLPDSGGVVENDVVVGDGTCVSAVHQHQPVSQRYQRQEQSRQQQQQQQQYQQRRGEELEDLLCFRGPPEQEMVAQEMAQSYTQLLHPGQEPQEFISLEELQPRIHQEHHVHDEHRGGQVSGAQLYHQQQRSYYNLSAVQESSCPTVYFGDIGTGSGVGKVTGASAGGGEGLSLTPTPASNSNNGTTAAPSTTGATTLTIATPTTTNETTPQVVTGAEPPPHMETPSTMVPEQAPAPGHHYRQHHHHHHHHHQRSTSTTPSHGQATDTSEEFVTVSKKRKLSCHDGSDLLDDTGDDAKSVRTNDDSKKQNHSEIEKRRRDKMNTYITELSAMVPMCHAMSRKLDKLTVLRMAVQHLKTILGAVTSYTEGHYKPAFLSDQELKTLILQAAEGFVFAVGCDRGRILYVSESVLQTLNYSQGDLLGQSWFDILHPKDVAKVKEQLSSSDLSPRERLIDAKTMLPVKTDVPQGVSRLCPGARRSFFCRMKRKVDGVRCGELQVKEEADTTSGCHRRKKQQNVDWKYCVIQCTGYLKSWAPAKIDLEEQEGDGDGEACNLSCLVAVGRLQSTMPTSLPKKPRLRPIKFVSRHAMDGKFLFIDQRATLVLGFLPQELLGTSMYEYYHHDDIPHLAESHKAALQASESVTTQIYRFRTKGANFVKLQSEWKSFRNPWTKDIEYLIAKNSVTSCDSRSVTNSGNRSEDSSVQSNYDYFAQSNGGLERLISSHVEVSKIGRQIAEEVLDLQRRGEDSSSGSSPGLGAESSLLNTESQITTTASPEGVQDVVQPARGSNNSSSNPTPTYNHLTNNLQLNSIANDQGASPDEDVMDMIGGTTINESPNPVPSDGNDEAAMAVIMSLLEADAGLGGPVDFSGLPWPLP</sequence>
<dbReference type="GO" id="GO:0003677">
    <property type="term" value="F:DNA binding"/>
    <property type="evidence" value="ECO:0007669"/>
    <property type="project" value="UniProtKB-KW"/>
</dbReference>
<dbReference type="SMART" id="SM00353">
    <property type="entry name" value="HLH"/>
    <property type="match status" value="1"/>
</dbReference>
<evidence type="ECO:0000256" key="1">
    <source>
        <dbReference type="ARBA" id="ARBA00004123"/>
    </source>
</evidence>
<evidence type="ECO:0000259" key="9">
    <source>
        <dbReference type="PROSITE" id="PS50888"/>
    </source>
</evidence>
<dbReference type="SUPFAM" id="SSF47459">
    <property type="entry name" value="HLH, helix-loop-helix DNA-binding domain"/>
    <property type="match status" value="1"/>
</dbReference>
<dbReference type="GO" id="GO:0046983">
    <property type="term" value="F:protein dimerization activity"/>
    <property type="evidence" value="ECO:0007669"/>
    <property type="project" value="InterPro"/>
</dbReference>
<dbReference type="RefSeq" id="XP_026673992.1">
    <property type="nucleotide sequence ID" value="XM_026818191.1"/>
</dbReference>
<feature type="region of interest" description="Disordered" evidence="7">
    <location>
        <begin position="43"/>
        <end position="69"/>
    </location>
</feature>
<dbReference type="PROSITE" id="PS50888">
    <property type="entry name" value="BHLH"/>
    <property type="match status" value="1"/>
</dbReference>
<dbReference type="Pfam" id="PF14598">
    <property type="entry name" value="PAS_11"/>
    <property type="match status" value="1"/>
</dbReference>
<accession>A0AAJ7S9U3</accession>
<dbReference type="InterPro" id="IPR000014">
    <property type="entry name" value="PAS"/>
</dbReference>
<feature type="domain" description="PAS" evidence="8">
    <location>
        <begin position="606"/>
        <end position="655"/>
    </location>
</feature>
<evidence type="ECO:0000256" key="2">
    <source>
        <dbReference type="ARBA" id="ARBA00022737"/>
    </source>
</evidence>
<feature type="compositionally biased region" description="Polar residues" evidence="7">
    <location>
        <begin position="777"/>
        <end position="790"/>
    </location>
</feature>
<feature type="compositionally biased region" description="Polar residues" evidence="7">
    <location>
        <begin position="1"/>
        <end position="10"/>
    </location>
</feature>
<gene>
    <name evidence="11" type="primary">LOC108630655</name>
</gene>
<dbReference type="Gene3D" id="3.30.450.20">
    <property type="entry name" value="PAS domain"/>
    <property type="match status" value="2"/>
</dbReference>
<keyword evidence="2" id="KW-0677">Repeat</keyword>
<organism evidence="10 11">
    <name type="scientific">Ceratina calcarata</name>
    <dbReference type="NCBI Taxonomy" id="156304"/>
    <lineage>
        <taxon>Eukaryota</taxon>
        <taxon>Metazoa</taxon>
        <taxon>Ecdysozoa</taxon>
        <taxon>Arthropoda</taxon>
        <taxon>Hexapoda</taxon>
        <taxon>Insecta</taxon>
        <taxon>Pterygota</taxon>
        <taxon>Neoptera</taxon>
        <taxon>Endopterygota</taxon>
        <taxon>Hymenoptera</taxon>
        <taxon>Apocrita</taxon>
        <taxon>Aculeata</taxon>
        <taxon>Apoidea</taxon>
        <taxon>Anthophila</taxon>
        <taxon>Apidae</taxon>
        <taxon>Ceratina</taxon>
        <taxon>Zadontomerus</taxon>
    </lineage>
</organism>
<keyword evidence="3" id="KW-0805">Transcription regulation</keyword>
<dbReference type="PROSITE" id="PS50112">
    <property type="entry name" value="PAS"/>
    <property type="match status" value="2"/>
</dbReference>
<feature type="compositionally biased region" description="Basic and acidic residues" evidence="7">
    <location>
        <begin position="311"/>
        <end position="333"/>
    </location>
</feature>
<dbReference type="GeneID" id="108630655"/>
<feature type="domain" description="PAS" evidence="8">
    <location>
        <begin position="394"/>
        <end position="458"/>
    </location>
</feature>
<dbReference type="PANTHER" id="PTHR23042">
    <property type="entry name" value="CIRCADIAN PROTEIN CLOCK/ARNT/BMAL/PAS"/>
    <property type="match status" value="1"/>
</dbReference>
<keyword evidence="5" id="KW-0804">Transcription</keyword>
<evidence type="ECO:0000256" key="5">
    <source>
        <dbReference type="ARBA" id="ARBA00023163"/>
    </source>
</evidence>
<dbReference type="GO" id="GO:0005667">
    <property type="term" value="C:transcription regulator complex"/>
    <property type="evidence" value="ECO:0007669"/>
    <property type="project" value="InterPro"/>
</dbReference>
<dbReference type="Pfam" id="PF00010">
    <property type="entry name" value="HLH"/>
    <property type="match status" value="1"/>
</dbReference>
<dbReference type="InterPro" id="IPR050933">
    <property type="entry name" value="Circadian_TF"/>
</dbReference>
<feature type="compositionally biased region" description="Low complexity" evidence="7">
    <location>
        <begin position="191"/>
        <end position="227"/>
    </location>
</feature>
<dbReference type="CTD" id="40162"/>
<dbReference type="PRINTS" id="PR00785">
    <property type="entry name" value="NCTRNSLOCATR"/>
</dbReference>
<reference evidence="11" key="1">
    <citation type="submission" date="2025-08" db="UniProtKB">
        <authorList>
            <consortium name="RefSeq"/>
        </authorList>
    </citation>
    <scope>IDENTIFICATION</scope>
    <source>
        <tissue evidence="11">Whole body</tissue>
    </source>
</reference>
<feature type="compositionally biased region" description="Basic residues" evidence="7">
    <location>
        <begin position="255"/>
        <end position="270"/>
    </location>
</feature>
<protein>
    <submittedName>
        <fullName evidence="11">Aryl hydrocarbon receptor nuclear translocator-like protein 1 isoform X1</fullName>
    </submittedName>
</protein>
<comment type="subcellular location">
    <subcellularLocation>
        <location evidence="1">Nucleus</location>
    </subcellularLocation>
</comment>
<evidence type="ECO:0000256" key="7">
    <source>
        <dbReference type="SAM" id="MobiDB-lite"/>
    </source>
</evidence>
<dbReference type="Proteomes" id="UP000694925">
    <property type="component" value="Unplaced"/>
</dbReference>
<dbReference type="AlphaFoldDB" id="A0AAJ7S9U3"/>
<evidence type="ECO:0000256" key="3">
    <source>
        <dbReference type="ARBA" id="ARBA00023015"/>
    </source>
</evidence>
<dbReference type="Pfam" id="PF00989">
    <property type="entry name" value="PAS"/>
    <property type="match status" value="1"/>
</dbReference>
<dbReference type="GO" id="GO:0005634">
    <property type="term" value="C:nucleus"/>
    <property type="evidence" value="ECO:0007669"/>
    <property type="project" value="UniProtKB-SubCell"/>
</dbReference>
<evidence type="ECO:0000256" key="6">
    <source>
        <dbReference type="ARBA" id="ARBA00023242"/>
    </source>
</evidence>
<feature type="region of interest" description="Disordered" evidence="7">
    <location>
        <begin position="185"/>
        <end position="337"/>
    </location>
</feature>
<keyword evidence="6" id="KW-0539">Nucleus</keyword>
<dbReference type="GO" id="GO:0045944">
    <property type="term" value="P:positive regulation of transcription by RNA polymerase II"/>
    <property type="evidence" value="ECO:0007669"/>
    <property type="project" value="UniProtKB-ARBA"/>
</dbReference>
<dbReference type="CDD" id="cd00130">
    <property type="entry name" value="PAS"/>
    <property type="match status" value="2"/>
</dbReference>
<evidence type="ECO:0000313" key="11">
    <source>
        <dbReference type="RefSeq" id="XP_026673992.1"/>
    </source>
</evidence>
<feature type="region of interest" description="Disordered" evidence="7">
    <location>
        <begin position="1"/>
        <end position="23"/>
    </location>
</feature>
<name>A0AAJ7S9U3_9HYME</name>
<keyword evidence="10" id="KW-1185">Reference proteome</keyword>
<dbReference type="InterPro" id="IPR011598">
    <property type="entry name" value="bHLH_dom"/>
</dbReference>
<keyword evidence="4" id="KW-0238">DNA-binding</keyword>
<dbReference type="InterPro" id="IPR036638">
    <property type="entry name" value="HLH_DNA-bd_sf"/>
</dbReference>
<dbReference type="GO" id="GO:0003700">
    <property type="term" value="F:DNA-binding transcription factor activity"/>
    <property type="evidence" value="ECO:0007669"/>
    <property type="project" value="InterPro"/>
</dbReference>
<dbReference type="SUPFAM" id="SSF55785">
    <property type="entry name" value="PYP-like sensor domain (PAS domain)"/>
    <property type="match status" value="2"/>
</dbReference>
<dbReference type="InterPro" id="IPR035965">
    <property type="entry name" value="PAS-like_dom_sf"/>
</dbReference>
<feature type="compositionally biased region" description="Low complexity" evidence="7">
    <location>
        <begin position="57"/>
        <end position="69"/>
    </location>
</feature>
<evidence type="ECO:0000256" key="4">
    <source>
        <dbReference type="ARBA" id="ARBA00023125"/>
    </source>
</evidence>
<dbReference type="GO" id="GO:0005737">
    <property type="term" value="C:cytoplasm"/>
    <property type="evidence" value="ECO:0007669"/>
    <property type="project" value="InterPro"/>
</dbReference>
<dbReference type="SMART" id="SM00091">
    <property type="entry name" value="PAS"/>
    <property type="match status" value="2"/>
</dbReference>
<feature type="domain" description="BHLH" evidence="9">
    <location>
        <begin position="322"/>
        <end position="375"/>
    </location>
</feature>
<feature type="region of interest" description="Disordered" evidence="7">
    <location>
        <begin position="758"/>
        <end position="817"/>
    </location>
</feature>
<evidence type="ECO:0000259" key="8">
    <source>
        <dbReference type="PROSITE" id="PS50112"/>
    </source>
</evidence>
<dbReference type="InterPro" id="IPR001067">
    <property type="entry name" value="Nuc_translocat"/>
</dbReference>
<proteinExistence type="predicted"/>
<dbReference type="Gene3D" id="4.10.280.10">
    <property type="entry name" value="Helix-loop-helix DNA-binding domain"/>
    <property type="match status" value="1"/>
</dbReference>
<feature type="compositionally biased region" description="Polar residues" evidence="7">
    <location>
        <begin position="271"/>
        <end position="283"/>
    </location>
</feature>
<dbReference type="CDD" id="cd19726">
    <property type="entry name" value="bHLH-PAS_cycle_like"/>
    <property type="match status" value="1"/>
</dbReference>
<dbReference type="InterPro" id="IPR013767">
    <property type="entry name" value="PAS_fold"/>
</dbReference>
<evidence type="ECO:0000313" key="10">
    <source>
        <dbReference type="Proteomes" id="UP000694925"/>
    </source>
</evidence>